<evidence type="ECO:0000256" key="1">
    <source>
        <dbReference type="SAM" id="MobiDB-lite"/>
    </source>
</evidence>
<evidence type="ECO:0000313" key="2">
    <source>
        <dbReference type="EMBL" id="EKC35795.1"/>
    </source>
</evidence>
<feature type="region of interest" description="Disordered" evidence="1">
    <location>
        <begin position="1"/>
        <end position="22"/>
    </location>
</feature>
<gene>
    <name evidence="2" type="ORF">CGI_10011191</name>
</gene>
<dbReference type="EMBL" id="JH818609">
    <property type="protein sequence ID" value="EKC35795.1"/>
    <property type="molecule type" value="Genomic_DNA"/>
</dbReference>
<dbReference type="InParanoid" id="K1R3M9"/>
<dbReference type="AlphaFoldDB" id="K1R3M9"/>
<sequence length="94" mass="10380">MATGGDKKQVSGNVSDGNMTQEEIDQLVKTLSAMKVKPKADSPEDLLSWMQRMQVQPPEWLQRANYLQTLATTGVFDKIDKDSAKALVNIITGK</sequence>
<dbReference type="HOGENOM" id="CLU_2388376_0_0_1"/>
<name>K1R3M9_MAGGI</name>
<organism evidence="2">
    <name type="scientific">Magallana gigas</name>
    <name type="common">Pacific oyster</name>
    <name type="synonym">Crassostrea gigas</name>
    <dbReference type="NCBI Taxonomy" id="29159"/>
    <lineage>
        <taxon>Eukaryota</taxon>
        <taxon>Metazoa</taxon>
        <taxon>Spiralia</taxon>
        <taxon>Lophotrochozoa</taxon>
        <taxon>Mollusca</taxon>
        <taxon>Bivalvia</taxon>
        <taxon>Autobranchia</taxon>
        <taxon>Pteriomorphia</taxon>
        <taxon>Ostreida</taxon>
        <taxon>Ostreoidea</taxon>
        <taxon>Ostreidae</taxon>
        <taxon>Magallana</taxon>
    </lineage>
</organism>
<protein>
    <submittedName>
        <fullName evidence="2">Uncharacterized protein</fullName>
    </submittedName>
</protein>
<reference evidence="2" key="1">
    <citation type="journal article" date="2012" name="Nature">
        <title>The oyster genome reveals stress adaptation and complexity of shell formation.</title>
        <authorList>
            <person name="Zhang G."/>
            <person name="Fang X."/>
            <person name="Guo X."/>
            <person name="Li L."/>
            <person name="Luo R."/>
            <person name="Xu F."/>
            <person name="Yang P."/>
            <person name="Zhang L."/>
            <person name="Wang X."/>
            <person name="Qi H."/>
            <person name="Xiong Z."/>
            <person name="Que H."/>
            <person name="Xie Y."/>
            <person name="Holland P.W."/>
            <person name="Paps J."/>
            <person name="Zhu Y."/>
            <person name="Wu F."/>
            <person name="Chen Y."/>
            <person name="Wang J."/>
            <person name="Peng C."/>
            <person name="Meng J."/>
            <person name="Yang L."/>
            <person name="Liu J."/>
            <person name="Wen B."/>
            <person name="Zhang N."/>
            <person name="Huang Z."/>
            <person name="Zhu Q."/>
            <person name="Feng Y."/>
            <person name="Mount A."/>
            <person name="Hedgecock D."/>
            <person name="Xu Z."/>
            <person name="Liu Y."/>
            <person name="Domazet-Loso T."/>
            <person name="Du Y."/>
            <person name="Sun X."/>
            <person name="Zhang S."/>
            <person name="Liu B."/>
            <person name="Cheng P."/>
            <person name="Jiang X."/>
            <person name="Li J."/>
            <person name="Fan D."/>
            <person name="Wang W."/>
            <person name="Fu W."/>
            <person name="Wang T."/>
            <person name="Wang B."/>
            <person name="Zhang J."/>
            <person name="Peng Z."/>
            <person name="Li Y."/>
            <person name="Li N."/>
            <person name="Wang J."/>
            <person name="Chen M."/>
            <person name="He Y."/>
            <person name="Tan F."/>
            <person name="Song X."/>
            <person name="Zheng Q."/>
            <person name="Huang R."/>
            <person name="Yang H."/>
            <person name="Du X."/>
            <person name="Chen L."/>
            <person name="Yang M."/>
            <person name="Gaffney P.M."/>
            <person name="Wang S."/>
            <person name="Luo L."/>
            <person name="She Z."/>
            <person name="Ming Y."/>
            <person name="Huang W."/>
            <person name="Zhang S."/>
            <person name="Huang B."/>
            <person name="Zhang Y."/>
            <person name="Qu T."/>
            <person name="Ni P."/>
            <person name="Miao G."/>
            <person name="Wang J."/>
            <person name="Wang Q."/>
            <person name="Steinberg C.E."/>
            <person name="Wang H."/>
            <person name="Li N."/>
            <person name="Qian L."/>
            <person name="Zhang G."/>
            <person name="Li Y."/>
            <person name="Yang H."/>
            <person name="Liu X."/>
            <person name="Wang J."/>
            <person name="Yin Y."/>
            <person name="Wang J."/>
        </authorList>
    </citation>
    <scope>NUCLEOTIDE SEQUENCE [LARGE SCALE GENOMIC DNA]</scope>
    <source>
        <strain evidence="2">05x7-T-G4-1.051#20</strain>
    </source>
</reference>
<proteinExistence type="predicted"/>
<accession>K1R3M9</accession>
<feature type="compositionally biased region" description="Polar residues" evidence="1">
    <location>
        <begin position="10"/>
        <end position="21"/>
    </location>
</feature>